<evidence type="ECO:0000256" key="9">
    <source>
        <dbReference type="SAM" id="Phobius"/>
    </source>
</evidence>
<dbReference type="PANTHER" id="PTHR45820:SF4">
    <property type="entry name" value="ZINC TRANSPORTER 63C, ISOFORM F"/>
    <property type="match status" value="1"/>
</dbReference>
<dbReference type="InterPro" id="IPR027470">
    <property type="entry name" value="Cation_efflux_CTD"/>
</dbReference>
<dbReference type="InterPro" id="IPR036837">
    <property type="entry name" value="Cation_efflux_CTD_sf"/>
</dbReference>
<evidence type="ECO:0000313" key="13">
    <source>
        <dbReference type="Proteomes" id="UP000719766"/>
    </source>
</evidence>
<evidence type="ECO:0000259" key="11">
    <source>
        <dbReference type="Pfam" id="PF16916"/>
    </source>
</evidence>
<feature type="transmembrane region" description="Helical" evidence="9">
    <location>
        <begin position="294"/>
        <end position="319"/>
    </location>
</feature>
<evidence type="ECO:0000259" key="10">
    <source>
        <dbReference type="Pfam" id="PF01545"/>
    </source>
</evidence>
<dbReference type="Proteomes" id="UP000719766">
    <property type="component" value="Unassembled WGS sequence"/>
</dbReference>
<dbReference type="RefSeq" id="XP_041165012.1">
    <property type="nucleotide sequence ID" value="XM_041301981.1"/>
</dbReference>
<dbReference type="GO" id="GO:0016020">
    <property type="term" value="C:membrane"/>
    <property type="evidence" value="ECO:0007669"/>
    <property type="project" value="UniProtKB-SubCell"/>
</dbReference>
<feature type="transmembrane region" description="Helical" evidence="9">
    <location>
        <begin position="80"/>
        <end position="102"/>
    </location>
</feature>
<comment type="caution">
    <text evidence="12">The sequence shown here is derived from an EMBL/GenBank/DDBJ whole genome shotgun (WGS) entry which is preliminary data.</text>
</comment>
<evidence type="ECO:0000256" key="3">
    <source>
        <dbReference type="ARBA" id="ARBA00022448"/>
    </source>
</evidence>
<sequence>MSVLGMSRSGRITLLLIIDVIFFFIELIAGYAVGSLALVADSFHMLNDVISLVVALYAIKLSQKSANDSRYSYGWHRAEILAALVNGVFLLALCFSITMEALERFFSTPEISNPRLIVIVGSFGLASNIVGLFLFHEHSHDHKTSPTLTRSSSISQLEQVVNDDVTSPRKIPGRPSSHERSDSYSSMYGHPIATRASVVQAAQDIASPSSHTRRLSTSSHVFDERLPLLGSEITEVPSSKSNTVHHHGHTHGSMNMRALVLHVLGDALGNVGVIATGLVIWLTEWKYKFYFDPIISLVITAIIFSSALPLVESASFILLQGVPPAISLDEVRESILNVDGVLSVHELHVWQLSESKIVASVHVMASRNHDFMPVAAEIRKALHYHGIHSSTIQPEYHTRNPNMFPEDQLRVGTLHRLYLSPFG</sequence>
<dbReference type="GO" id="GO:0006882">
    <property type="term" value="P:intracellular zinc ion homeostasis"/>
    <property type="evidence" value="ECO:0007669"/>
    <property type="project" value="TreeGrafter"/>
</dbReference>
<evidence type="ECO:0000256" key="7">
    <source>
        <dbReference type="ARBA" id="ARBA00023136"/>
    </source>
</evidence>
<keyword evidence="6 9" id="KW-1133">Transmembrane helix</keyword>
<dbReference type="SUPFAM" id="SSF160240">
    <property type="entry name" value="Cation efflux protein cytoplasmic domain-like"/>
    <property type="match status" value="1"/>
</dbReference>
<feature type="region of interest" description="Disordered" evidence="8">
    <location>
        <begin position="159"/>
        <end position="185"/>
    </location>
</feature>
<keyword evidence="3" id="KW-0813">Transport</keyword>
<gene>
    <name evidence="12" type="ORF">HD556DRAFT_1338236</name>
</gene>
<feature type="domain" description="Cation efflux protein transmembrane" evidence="10">
    <location>
        <begin position="13"/>
        <end position="319"/>
    </location>
</feature>
<dbReference type="InterPro" id="IPR058533">
    <property type="entry name" value="Cation_efflux_TM"/>
</dbReference>
<evidence type="ECO:0000256" key="4">
    <source>
        <dbReference type="ARBA" id="ARBA00022692"/>
    </source>
</evidence>
<feature type="domain" description="Cation efflux protein cytoplasmic" evidence="11">
    <location>
        <begin position="323"/>
        <end position="395"/>
    </location>
</feature>
<dbReference type="GeneID" id="64595745"/>
<dbReference type="GO" id="GO:0005385">
    <property type="term" value="F:zinc ion transmembrane transporter activity"/>
    <property type="evidence" value="ECO:0007669"/>
    <property type="project" value="TreeGrafter"/>
</dbReference>
<dbReference type="PANTHER" id="PTHR45820">
    <property type="entry name" value="FI23527P1"/>
    <property type="match status" value="1"/>
</dbReference>
<protein>
    <submittedName>
        <fullName evidence="12">Cation efflux protein</fullName>
    </submittedName>
</protein>
<feature type="transmembrane region" description="Helical" evidence="9">
    <location>
        <begin position="114"/>
        <end position="135"/>
    </location>
</feature>
<evidence type="ECO:0000256" key="8">
    <source>
        <dbReference type="SAM" id="MobiDB-lite"/>
    </source>
</evidence>
<comment type="similarity">
    <text evidence="2">Belongs to the cation diffusion facilitator (CDF) transporter (TC 2.A.4) family. SLC30A subfamily.</text>
</comment>
<feature type="transmembrane region" description="Helical" evidence="9">
    <location>
        <begin position="39"/>
        <end position="59"/>
    </location>
</feature>
<dbReference type="InterPro" id="IPR002524">
    <property type="entry name" value="Cation_efflux"/>
</dbReference>
<evidence type="ECO:0000256" key="6">
    <source>
        <dbReference type="ARBA" id="ARBA00022989"/>
    </source>
</evidence>
<dbReference type="Pfam" id="PF16916">
    <property type="entry name" value="ZT_dimer"/>
    <property type="match status" value="1"/>
</dbReference>
<proteinExistence type="inferred from homology"/>
<feature type="transmembrane region" description="Helical" evidence="9">
    <location>
        <begin position="259"/>
        <end position="282"/>
    </location>
</feature>
<evidence type="ECO:0000256" key="2">
    <source>
        <dbReference type="ARBA" id="ARBA00008873"/>
    </source>
</evidence>
<name>A0A9P7J436_9AGAM</name>
<comment type="subcellular location">
    <subcellularLocation>
        <location evidence="1">Membrane</location>
        <topology evidence="1">Multi-pass membrane protein</topology>
    </subcellularLocation>
</comment>
<keyword evidence="13" id="KW-1185">Reference proteome</keyword>
<reference evidence="12" key="1">
    <citation type="journal article" date="2020" name="New Phytol.">
        <title>Comparative genomics reveals dynamic genome evolution in host specialist ectomycorrhizal fungi.</title>
        <authorList>
            <person name="Lofgren L.A."/>
            <person name="Nguyen N.H."/>
            <person name="Vilgalys R."/>
            <person name="Ruytinx J."/>
            <person name="Liao H.L."/>
            <person name="Branco S."/>
            <person name="Kuo A."/>
            <person name="LaButti K."/>
            <person name="Lipzen A."/>
            <person name="Andreopoulos W."/>
            <person name="Pangilinan J."/>
            <person name="Riley R."/>
            <person name="Hundley H."/>
            <person name="Na H."/>
            <person name="Barry K."/>
            <person name="Grigoriev I.V."/>
            <person name="Stajich J.E."/>
            <person name="Kennedy P.G."/>
        </authorList>
    </citation>
    <scope>NUCLEOTIDE SEQUENCE</scope>
    <source>
        <strain evidence="12">S12</strain>
    </source>
</reference>
<dbReference type="EMBL" id="JABBWE010000007">
    <property type="protein sequence ID" value="KAG1801546.1"/>
    <property type="molecule type" value="Genomic_DNA"/>
</dbReference>
<dbReference type="Pfam" id="PF01545">
    <property type="entry name" value="Cation_efflux"/>
    <property type="match status" value="1"/>
</dbReference>
<evidence type="ECO:0000313" key="12">
    <source>
        <dbReference type="EMBL" id="KAG1801546.1"/>
    </source>
</evidence>
<evidence type="ECO:0000256" key="1">
    <source>
        <dbReference type="ARBA" id="ARBA00004141"/>
    </source>
</evidence>
<dbReference type="OrthoDB" id="9944568at2759"/>
<feature type="transmembrane region" description="Helical" evidence="9">
    <location>
        <begin position="12"/>
        <end position="33"/>
    </location>
</feature>
<organism evidence="12 13">
    <name type="scientific">Suillus plorans</name>
    <dbReference type="NCBI Taxonomy" id="116603"/>
    <lineage>
        <taxon>Eukaryota</taxon>
        <taxon>Fungi</taxon>
        <taxon>Dikarya</taxon>
        <taxon>Basidiomycota</taxon>
        <taxon>Agaricomycotina</taxon>
        <taxon>Agaricomycetes</taxon>
        <taxon>Agaricomycetidae</taxon>
        <taxon>Boletales</taxon>
        <taxon>Suillineae</taxon>
        <taxon>Suillaceae</taxon>
        <taxon>Suillus</taxon>
    </lineage>
</organism>
<dbReference type="SUPFAM" id="SSF161111">
    <property type="entry name" value="Cation efflux protein transmembrane domain-like"/>
    <property type="match status" value="1"/>
</dbReference>
<keyword evidence="5" id="KW-0862">Zinc</keyword>
<keyword evidence="7 9" id="KW-0472">Membrane</keyword>
<dbReference type="Gene3D" id="1.20.1510.10">
    <property type="entry name" value="Cation efflux protein transmembrane domain"/>
    <property type="match status" value="2"/>
</dbReference>
<dbReference type="InterPro" id="IPR027469">
    <property type="entry name" value="Cation_efflux_TMD_sf"/>
</dbReference>
<dbReference type="AlphaFoldDB" id="A0A9P7J436"/>
<evidence type="ECO:0000256" key="5">
    <source>
        <dbReference type="ARBA" id="ARBA00022833"/>
    </source>
</evidence>
<dbReference type="NCBIfam" id="TIGR01297">
    <property type="entry name" value="CDF"/>
    <property type="match status" value="2"/>
</dbReference>
<keyword evidence="4 9" id="KW-0812">Transmembrane</keyword>
<accession>A0A9P7J436</accession>